<dbReference type="Pfam" id="PF00085">
    <property type="entry name" value="Thioredoxin"/>
    <property type="match status" value="1"/>
</dbReference>
<dbReference type="RefSeq" id="WP_006187492.1">
    <property type="nucleotide sequence ID" value="NZ_ACYH01000002.1"/>
</dbReference>
<evidence type="ECO:0000313" key="3">
    <source>
        <dbReference type="Proteomes" id="UP000004509"/>
    </source>
</evidence>
<reference evidence="2 3" key="1">
    <citation type="submission" date="2009-07" db="EMBL/GenBank/DDBJ databases">
        <authorList>
            <person name="Madupu R."/>
            <person name="Sebastian Y."/>
            <person name="Durkin A.S."/>
            <person name="Torralba M."/>
            <person name="Methe B."/>
            <person name="Sutton G.G."/>
            <person name="Strausberg R.L."/>
            <person name="Nelson K.E."/>
        </authorList>
    </citation>
    <scope>NUCLEOTIDE SEQUENCE [LARGE SCALE GENOMIC DNA]</scope>
    <source>
        <strain evidence="2 3">ATCC 35580</strain>
    </source>
</reference>
<dbReference type="PANTHER" id="PTHR45663:SF11">
    <property type="entry name" value="GEO12009P1"/>
    <property type="match status" value="1"/>
</dbReference>
<organism evidence="2 3">
    <name type="scientific">Treponema vincentii ATCC 35580</name>
    <dbReference type="NCBI Taxonomy" id="596324"/>
    <lineage>
        <taxon>Bacteria</taxon>
        <taxon>Pseudomonadati</taxon>
        <taxon>Spirochaetota</taxon>
        <taxon>Spirochaetia</taxon>
        <taxon>Spirochaetales</taxon>
        <taxon>Treponemataceae</taxon>
        <taxon>Treponema</taxon>
    </lineage>
</organism>
<gene>
    <name evidence="2" type="ORF">TREVI0001_1376</name>
</gene>
<dbReference type="InterPro" id="IPR036249">
    <property type="entry name" value="Thioredoxin-like_sf"/>
</dbReference>
<dbReference type="InterPro" id="IPR013766">
    <property type="entry name" value="Thioredoxin_domain"/>
</dbReference>
<dbReference type="STRING" id="596324.TREVI0001_1376"/>
<dbReference type="EMBL" id="ACYH01000002">
    <property type="protein sequence ID" value="EEV21612.1"/>
    <property type="molecule type" value="Genomic_DNA"/>
</dbReference>
<evidence type="ECO:0000313" key="2">
    <source>
        <dbReference type="EMBL" id="EEV21612.1"/>
    </source>
</evidence>
<accession>C8PLU8</accession>
<dbReference type="Proteomes" id="UP000004509">
    <property type="component" value="Unassembled WGS sequence"/>
</dbReference>
<feature type="domain" description="Thioredoxin" evidence="1">
    <location>
        <begin position="2"/>
        <end position="84"/>
    </location>
</feature>
<sequence>MVELTKDSFEQEVHGSKGVTLVDFWSQSCVPCKQLMPDVHAMADRYTGKVKFCSFDIGLGRRVAMKEQVLGLPSILIYVDGEKKNT</sequence>
<dbReference type="GO" id="GO:0005737">
    <property type="term" value="C:cytoplasm"/>
    <property type="evidence" value="ECO:0007669"/>
    <property type="project" value="TreeGrafter"/>
</dbReference>
<protein>
    <submittedName>
        <fullName evidence="2">Thioredoxin</fullName>
    </submittedName>
</protein>
<dbReference type="SUPFAM" id="SSF52833">
    <property type="entry name" value="Thioredoxin-like"/>
    <property type="match status" value="1"/>
</dbReference>
<dbReference type="PANTHER" id="PTHR45663">
    <property type="entry name" value="GEO12009P1"/>
    <property type="match status" value="1"/>
</dbReference>
<dbReference type="eggNOG" id="COG3118">
    <property type="taxonomic scope" value="Bacteria"/>
</dbReference>
<proteinExistence type="predicted"/>
<dbReference type="AlphaFoldDB" id="C8PLU8"/>
<dbReference type="Gene3D" id="3.40.30.10">
    <property type="entry name" value="Glutaredoxin"/>
    <property type="match status" value="1"/>
</dbReference>
<comment type="caution">
    <text evidence="2">The sequence shown here is derived from an EMBL/GenBank/DDBJ whole genome shotgun (WGS) entry which is preliminary data.</text>
</comment>
<name>C8PLU8_9SPIR</name>
<dbReference type="CDD" id="cd02947">
    <property type="entry name" value="TRX_family"/>
    <property type="match status" value="1"/>
</dbReference>
<evidence type="ECO:0000259" key="1">
    <source>
        <dbReference type="Pfam" id="PF00085"/>
    </source>
</evidence>
<dbReference type="GO" id="GO:0015035">
    <property type="term" value="F:protein-disulfide reductase activity"/>
    <property type="evidence" value="ECO:0007669"/>
    <property type="project" value="TreeGrafter"/>
</dbReference>